<dbReference type="InterPro" id="IPR013325">
    <property type="entry name" value="RNA_pol_sigma_r2"/>
</dbReference>
<dbReference type="Gene3D" id="1.10.10.10">
    <property type="entry name" value="Winged helix-like DNA-binding domain superfamily/Winged helix DNA-binding domain"/>
    <property type="match status" value="1"/>
</dbReference>
<dbReference type="InterPro" id="IPR011256">
    <property type="entry name" value="Reg_factor_effector_dom_sf"/>
</dbReference>
<dbReference type="PANTHER" id="PTHR43133:SF8">
    <property type="entry name" value="RNA POLYMERASE SIGMA FACTOR HI_1459-RELATED"/>
    <property type="match status" value="1"/>
</dbReference>
<dbReference type="SUPFAM" id="SSF88659">
    <property type="entry name" value="Sigma3 and sigma4 domains of RNA polymerase sigma factors"/>
    <property type="match status" value="1"/>
</dbReference>
<feature type="region of interest" description="Disordered" evidence="6">
    <location>
        <begin position="86"/>
        <end position="111"/>
    </location>
</feature>
<feature type="domain" description="RNA polymerase sigma-70 region 4" evidence="8">
    <location>
        <begin position="120"/>
        <end position="168"/>
    </location>
</feature>
<dbReference type="NCBIfam" id="TIGR02937">
    <property type="entry name" value="sigma70-ECF"/>
    <property type="match status" value="1"/>
</dbReference>
<keyword evidence="4" id="KW-0238">DNA-binding</keyword>
<keyword evidence="10" id="KW-1185">Reference proteome</keyword>
<dbReference type="Proteomes" id="UP000541810">
    <property type="component" value="Unassembled WGS sequence"/>
</dbReference>
<proteinExistence type="inferred from homology"/>
<evidence type="ECO:0000259" key="8">
    <source>
        <dbReference type="Pfam" id="PF04545"/>
    </source>
</evidence>
<dbReference type="GO" id="GO:0016987">
    <property type="term" value="F:sigma factor activity"/>
    <property type="evidence" value="ECO:0007669"/>
    <property type="project" value="UniProtKB-KW"/>
</dbReference>
<gene>
    <name evidence="9" type="ORF">HNQ40_001192</name>
</gene>
<dbReference type="PANTHER" id="PTHR43133">
    <property type="entry name" value="RNA POLYMERASE ECF-TYPE SIGMA FACTO"/>
    <property type="match status" value="1"/>
</dbReference>
<dbReference type="Pfam" id="PF04542">
    <property type="entry name" value="Sigma70_r2"/>
    <property type="match status" value="1"/>
</dbReference>
<evidence type="ECO:0000256" key="4">
    <source>
        <dbReference type="ARBA" id="ARBA00023125"/>
    </source>
</evidence>
<keyword evidence="3" id="KW-0731">Sigma factor</keyword>
<dbReference type="InterPro" id="IPR014284">
    <property type="entry name" value="RNA_pol_sigma-70_dom"/>
</dbReference>
<organism evidence="9 10">
    <name type="scientific">Algisphaera agarilytica</name>
    <dbReference type="NCBI Taxonomy" id="1385975"/>
    <lineage>
        <taxon>Bacteria</taxon>
        <taxon>Pseudomonadati</taxon>
        <taxon>Planctomycetota</taxon>
        <taxon>Phycisphaerae</taxon>
        <taxon>Phycisphaerales</taxon>
        <taxon>Phycisphaeraceae</taxon>
        <taxon>Algisphaera</taxon>
    </lineage>
</organism>
<evidence type="ECO:0000256" key="2">
    <source>
        <dbReference type="ARBA" id="ARBA00023015"/>
    </source>
</evidence>
<dbReference type="GO" id="GO:0003677">
    <property type="term" value="F:DNA binding"/>
    <property type="evidence" value="ECO:0007669"/>
    <property type="project" value="UniProtKB-KW"/>
</dbReference>
<dbReference type="Pfam" id="PF04545">
    <property type="entry name" value="Sigma70_r4"/>
    <property type="match status" value="1"/>
</dbReference>
<dbReference type="InterPro" id="IPR007630">
    <property type="entry name" value="RNA_pol_sigma70_r4"/>
</dbReference>
<evidence type="ECO:0000256" key="5">
    <source>
        <dbReference type="ARBA" id="ARBA00023163"/>
    </source>
</evidence>
<dbReference type="Gene3D" id="3.20.80.10">
    <property type="entry name" value="Regulatory factor, effector binding domain"/>
    <property type="match status" value="1"/>
</dbReference>
<reference evidence="9 10" key="1">
    <citation type="submission" date="2020-08" db="EMBL/GenBank/DDBJ databases">
        <title>Genomic Encyclopedia of Type Strains, Phase IV (KMG-IV): sequencing the most valuable type-strain genomes for metagenomic binning, comparative biology and taxonomic classification.</title>
        <authorList>
            <person name="Goeker M."/>
        </authorList>
    </citation>
    <scope>NUCLEOTIDE SEQUENCE [LARGE SCALE GENOMIC DNA]</scope>
    <source>
        <strain evidence="9 10">DSM 103725</strain>
    </source>
</reference>
<comment type="caution">
    <text evidence="9">The sequence shown here is derived from an EMBL/GenBank/DDBJ whole genome shotgun (WGS) entry which is preliminary data.</text>
</comment>
<evidence type="ECO:0000256" key="3">
    <source>
        <dbReference type="ARBA" id="ARBA00023082"/>
    </source>
</evidence>
<dbReference type="RefSeq" id="WP_184676968.1">
    <property type="nucleotide sequence ID" value="NZ_JACHGY010000001.1"/>
</dbReference>
<accession>A0A7X0H502</accession>
<name>A0A7X0H502_9BACT</name>
<dbReference type="AlphaFoldDB" id="A0A7X0H502"/>
<dbReference type="Gene3D" id="1.10.1740.10">
    <property type="match status" value="1"/>
</dbReference>
<evidence type="ECO:0000313" key="9">
    <source>
        <dbReference type="EMBL" id="MBB6429386.1"/>
    </source>
</evidence>
<dbReference type="InterPro" id="IPR039425">
    <property type="entry name" value="RNA_pol_sigma-70-like"/>
</dbReference>
<protein>
    <submittedName>
        <fullName evidence="9">RNA polymerase sigma factor (Sigma-70 family)</fullName>
    </submittedName>
</protein>
<dbReference type="GO" id="GO:0006352">
    <property type="term" value="P:DNA-templated transcription initiation"/>
    <property type="evidence" value="ECO:0007669"/>
    <property type="project" value="InterPro"/>
</dbReference>
<dbReference type="InterPro" id="IPR013324">
    <property type="entry name" value="RNA_pol_sigma_r3/r4-like"/>
</dbReference>
<dbReference type="CDD" id="cd06171">
    <property type="entry name" value="Sigma70_r4"/>
    <property type="match status" value="1"/>
</dbReference>
<evidence type="ECO:0000313" key="10">
    <source>
        <dbReference type="Proteomes" id="UP000541810"/>
    </source>
</evidence>
<keyword evidence="2" id="KW-0805">Transcription regulation</keyword>
<evidence type="ECO:0000256" key="1">
    <source>
        <dbReference type="ARBA" id="ARBA00010641"/>
    </source>
</evidence>
<evidence type="ECO:0000259" key="7">
    <source>
        <dbReference type="Pfam" id="PF04542"/>
    </source>
</evidence>
<keyword evidence="5" id="KW-0804">Transcription</keyword>
<sequence length="453" mass="49198">MTDDQALERYAATQDPDAFRCLVLRYQRMVYAASHRCLNNHADAEDATQETFLRLAKNAGRVHGRVGAWLHRCATHVAIDRIRSDTARRRREDASARSEAERAPDSAEEARELDRAVDQAIAELNPADREALVGYYLQGRTQVELAKEVGISQAGMSRRRDRALGKVRRQLKRRGIVAAAGAVVSSLEGYTAQSQLTTPLTESLLRIGVSGVGAQPLTTTTTTGGLLMASSWTTGKIVAALGVAGLLVGGSAAIMATTGEEPPATPAPVAAPAVSPATPVALAASRPTSAKVGDFDVTFETIAPQSLVYSEHPFTEDQVPRIGMEWFPRLMGEIQNGGYDVAGPPVLVFQENPEDPQDMALRLSIPVSEADLESPPSEGFHAYTTEPYYCARIEVSDDPMMFGNTANAYYDALEAAGYELGYEFRMVINRVYQVQGKTINDIYLQVEVLKHPE</sequence>
<evidence type="ECO:0000256" key="6">
    <source>
        <dbReference type="SAM" id="MobiDB-lite"/>
    </source>
</evidence>
<dbReference type="InterPro" id="IPR036388">
    <property type="entry name" value="WH-like_DNA-bd_sf"/>
</dbReference>
<dbReference type="SUPFAM" id="SSF88946">
    <property type="entry name" value="Sigma2 domain of RNA polymerase sigma factors"/>
    <property type="match status" value="1"/>
</dbReference>
<dbReference type="EMBL" id="JACHGY010000001">
    <property type="protein sequence ID" value="MBB6429386.1"/>
    <property type="molecule type" value="Genomic_DNA"/>
</dbReference>
<feature type="domain" description="RNA polymerase sigma-70 region 2" evidence="7">
    <location>
        <begin position="22"/>
        <end position="86"/>
    </location>
</feature>
<comment type="similarity">
    <text evidence="1">Belongs to the sigma-70 factor family. ECF subfamily.</text>
</comment>
<dbReference type="InterPro" id="IPR007627">
    <property type="entry name" value="RNA_pol_sigma70_r2"/>
</dbReference>